<evidence type="ECO:0008006" key="3">
    <source>
        <dbReference type="Google" id="ProtNLM"/>
    </source>
</evidence>
<dbReference type="Gene3D" id="2.180.10.10">
    <property type="entry name" value="RHS repeat-associated core"/>
    <property type="match status" value="1"/>
</dbReference>
<gene>
    <name evidence="1" type="ORF">B0H50_1186</name>
</gene>
<accession>A0ABX5LJF1</accession>
<organism evidence="1 2">
    <name type="scientific">Hallerella porci</name>
    <dbReference type="NCBI Taxonomy" id="1945871"/>
    <lineage>
        <taxon>Bacteria</taxon>
        <taxon>Pseudomonadati</taxon>
        <taxon>Fibrobacterota</taxon>
        <taxon>Fibrobacteria</taxon>
        <taxon>Fibrobacterales</taxon>
        <taxon>Fibrobacteraceae</taxon>
        <taxon>Hallerella</taxon>
    </lineage>
</organism>
<reference evidence="1 2" key="1">
    <citation type="submission" date="2018-05" db="EMBL/GenBank/DDBJ databases">
        <title>Animal gut microbial communities from fecal samples from Wisconsin, USA.</title>
        <authorList>
            <person name="Neumann A."/>
        </authorList>
    </citation>
    <scope>NUCLEOTIDE SEQUENCE [LARGE SCALE GENOMIC DNA]</scope>
    <source>
        <strain evidence="1 2">UWS4</strain>
    </source>
</reference>
<dbReference type="RefSeq" id="WP_106198298.1">
    <property type="nucleotide sequence ID" value="NZ_JAXEIU010000040.1"/>
</dbReference>
<name>A0ABX5LJF1_9BACT</name>
<dbReference type="Proteomes" id="UP000245523">
    <property type="component" value="Unassembled WGS sequence"/>
</dbReference>
<comment type="caution">
    <text evidence="1">The sequence shown here is derived from an EMBL/GenBank/DDBJ whole genome shotgun (WGS) entry which is preliminary data.</text>
</comment>
<dbReference type="EMBL" id="QGHD01000018">
    <property type="protein sequence ID" value="PWK95556.1"/>
    <property type="molecule type" value="Genomic_DNA"/>
</dbReference>
<protein>
    <recommendedName>
        <fullName evidence="3">YD repeat-containing protein</fullName>
    </recommendedName>
</protein>
<evidence type="ECO:0000313" key="1">
    <source>
        <dbReference type="EMBL" id="PWK95556.1"/>
    </source>
</evidence>
<evidence type="ECO:0000313" key="2">
    <source>
        <dbReference type="Proteomes" id="UP000245523"/>
    </source>
</evidence>
<dbReference type="PROSITE" id="PS51257">
    <property type="entry name" value="PROKAR_LIPOPROTEIN"/>
    <property type="match status" value="1"/>
</dbReference>
<proteinExistence type="predicted"/>
<sequence length="482" mass="55417">MKFSFVKIPAILVTAFLLGCSTEFDTRGAERLQFSYTTPPNIKSAYEVILGNLEAKKYQNIHGPVESILQKSYMIQKDENGNLLDPHFSGTVKIHYLPSGEMADFASYDSTGMLNTLALVIHKANRREIYVHLFESNRDYVYYLANDNRVIEEETNPFYRKSPVDGSWNSADGHFSWEENSKHQIIAATGVTPSVQYRHIYEYDENDSLVRIIAYDAAGKKRGSFERTFKNHFLQSEKFRFDERIFYPDLLNYTKNYEYDSKGRIVQIVTKHSKAWSPQNDTVRYVYKDSADFSTKNTYRHGELESSIVYDSLGNATFAETFDSFVYEGADGTAESYDAERIVREIHYYGEELENSVSSKEKPSLASLTADEFFRSSPDSAMYCEPNQKQVFCHYLRRVPGTIFLNFLERVTYKNASEVYLELNSGSAQKPILLSNGKCATILKNSNELLFENSLVAFKREPYSQFFGDTITFSLKNFPCEL</sequence>
<keyword evidence="2" id="KW-1185">Reference proteome</keyword>